<dbReference type="EMBL" id="CAJVPM010001669">
    <property type="protein sequence ID" value="CAG8471123.1"/>
    <property type="molecule type" value="Genomic_DNA"/>
</dbReference>
<sequence>MTTILDVSGSHGANGINGRHAAIYSGRSKDGNHGSDATNPTKGIDAGGNGARGSPGIDATRYTSGTNGGRGGDGGDAGAGTSGADGGSGGTITLRVNDTDAGLLILFVTSWTPSIYYSLNVNGGKGGSGGPGGRGGSSYSWSETTYSTNYRGDRIAHTNYYTNPGSDGIRPSIPLYNGTSGANGVMRFLIKDSVTEYYEIFDIRLHKVITHSVTGVYEPEAHIIIDDLT</sequence>
<accession>A0ACA9KFR8</accession>
<comment type="caution">
    <text evidence="1">The sequence shown here is derived from an EMBL/GenBank/DDBJ whole genome shotgun (WGS) entry which is preliminary data.</text>
</comment>
<proteinExistence type="predicted"/>
<evidence type="ECO:0000313" key="1">
    <source>
        <dbReference type="EMBL" id="CAG8471123.1"/>
    </source>
</evidence>
<name>A0ACA9KFR8_9GLOM</name>
<protein>
    <submittedName>
        <fullName evidence="1">10089_t:CDS:1</fullName>
    </submittedName>
</protein>
<dbReference type="Proteomes" id="UP000789860">
    <property type="component" value="Unassembled WGS sequence"/>
</dbReference>
<keyword evidence="2" id="KW-1185">Reference proteome</keyword>
<evidence type="ECO:0000313" key="2">
    <source>
        <dbReference type="Proteomes" id="UP000789860"/>
    </source>
</evidence>
<organism evidence="1 2">
    <name type="scientific">Scutellospora calospora</name>
    <dbReference type="NCBI Taxonomy" id="85575"/>
    <lineage>
        <taxon>Eukaryota</taxon>
        <taxon>Fungi</taxon>
        <taxon>Fungi incertae sedis</taxon>
        <taxon>Mucoromycota</taxon>
        <taxon>Glomeromycotina</taxon>
        <taxon>Glomeromycetes</taxon>
        <taxon>Diversisporales</taxon>
        <taxon>Gigasporaceae</taxon>
        <taxon>Scutellospora</taxon>
    </lineage>
</organism>
<feature type="non-terminal residue" evidence="1">
    <location>
        <position position="229"/>
    </location>
</feature>
<gene>
    <name evidence="1" type="ORF">SCALOS_LOCUS2031</name>
</gene>
<reference evidence="1" key="1">
    <citation type="submission" date="2021-06" db="EMBL/GenBank/DDBJ databases">
        <authorList>
            <person name="Kallberg Y."/>
            <person name="Tangrot J."/>
            <person name="Rosling A."/>
        </authorList>
    </citation>
    <scope>NUCLEOTIDE SEQUENCE</scope>
    <source>
        <strain evidence="1">AU212A</strain>
    </source>
</reference>